<dbReference type="STRING" id="68214.AVL59_20090"/>
<evidence type="ECO:0000313" key="5">
    <source>
        <dbReference type="Proteomes" id="UP001519309"/>
    </source>
</evidence>
<dbReference type="Proteomes" id="UP001519309">
    <property type="component" value="Unassembled WGS sequence"/>
</dbReference>
<name>A0A1B1AYE6_9ACTN</name>
<reference evidence="3 5" key="2">
    <citation type="submission" date="2021-03" db="EMBL/GenBank/DDBJ databases">
        <title>Genomic Encyclopedia of Type Strains, Phase IV (KMG-IV): sequencing the most valuable type-strain genomes for metagenomic binning, comparative biology and taxonomic classification.</title>
        <authorList>
            <person name="Goeker M."/>
        </authorList>
    </citation>
    <scope>NUCLEOTIDE SEQUENCE [LARGE SCALE GENOMIC DNA]</scope>
    <source>
        <strain evidence="3 5">DSM 40499</strain>
    </source>
</reference>
<dbReference type="EMBL" id="CP016279">
    <property type="protein sequence ID" value="ANP51594.1"/>
    <property type="molecule type" value="Genomic_DNA"/>
</dbReference>
<proteinExistence type="predicted"/>
<dbReference type="OrthoDB" id="4251571at2"/>
<dbReference type="Proteomes" id="UP000092659">
    <property type="component" value="Chromosome"/>
</dbReference>
<keyword evidence="5" id="KW-1185">Reference proteome</keyword>
<reference evidence="2 4" key="1">
    <citation type="submission" date="2016-06" db="EMBL/GenBank/DDBJ databases">
        <title>Complete genome sequence of Streptomyces griseochromogenes ATCC 14511, the Blasticidin S producer.</title>
        <authorList>
            <person name="Wu L."/>
        </authorList>
    </citation>
    <scope>NUCLEOTIDE SEQUENCE [LARGE SCALE GENOMIC DNA]</scope>
    <source>
        <strain evidence="2 4">ATCC 14511</strain>
    </source>
</reference>
<keyword evidence="1" id="KW-1133">Transmembrane helix</keyword>
<keyword evidence="1" id="KW-0472">Membrane</keyword>
<evidence type="ECO:0000256" key="1">
    <source>
        <dbReference type="SAM" id="Phobius"/>
    </source>
</evidence>
<dbReference type="EMBL" id="JAGGLP010000020">
    <property type="protein sequence ID" value="MBP2054313.1"/>
    <property type="molecule type" value="Genomic_DNA"/>
</dbReference>
<accession>A0A1B1AYE6</accession>
<gene>
    <name evidence="2" type="ORF">AVL59_20090</name>
    <name evidence="3" type="ORF">J2Z21_007316</name>
</gene>
<evidence type="ECO:0000313" key="4">
    <source>
        <dbReference type="Proteomes" id="UP000092659"/>
    </source>
</evidence>
<organism evidence="2 4">
    <name type="scientific">Streptomyces griseochromogenes</name>
    <dbReference type="NCBI Taxonomy" id="68214"/>
    <lineage>
        <taxon>Bacteria</taxon>
        <taxon>Bacillati</taxon>
        <taxon>Actinomycetota</taxon>
        <taxon>Actinomycetes</taxon>
        <taxon>Kitasatosporales</taxon>
        <taxon>Streptomycetaceae</taxon>
        <taxon>Streptomyces</taxon>
    </lineage>
</organism>
<feature type="transmembrane region" description="Helical" evidence="1">
    <location>
        <begin position="28"/>
        <end position="49"/>
    </location>
</feature>
<sequence>MADLISSAPHVLAVSALAEKTVRSPLLYAWWALNLIVLAGVGYAVYWSVKKWRAGRGARG</sequence>
<evidence type="ECO:0000313" key="3">
    <source>
        <dbReference type="EMBL" id="MBP2054313.1"/>
    </source>
</evidence>
<dbReference type="RefSeq" id="WP_067306330.1">
    <property type="nucleotide sequence ID" value="NZ_CP016279.1"/>
</dbReference>
<evidence type="ECO:0000313" key="2">
    <source>
        <dbReference type="EMBL" id="ANP51594.1"/>
    </source>
</evidence>
<protein>
    <submittedName>
        <fullName evidence="2">Uncharacterized protein</fullName>
    </submittedName>
</protein>
<dbReference type="KEGG" id="sgs:AVL59_20090"/>
<dbReference type="AlphaFoldDB" id="A0A1B1AYE6"/>
<keyword evidence="1" id="KW-0812">Transmembrane</keyword>